<sequence length="455" mass="55378">MFKSSNILINHYYNKYLRIVNDRIIALMITKYSESSCFSILKFNHFPDIIYENFQNFQLVQKIRVYYQIVIKKLRYYLKINHYFMLYIDLCYLNFTNRLKLVKTQQSYLLYKYNQRILENNEICFTDSYSKVKDLKFHKNYLKNLTMNKMLIKYRIRLYTFLNQDICLEKNSILKQISIDIDKIPVISDSKNSLYFPAYLLFMFLHKYYNIASKNNIIKIRNILNHKKTIKNINDEIKYIPNSYQKKLSKYNIYNYIRDQIVIKILLNTKIIFTINNNKIKKTRMLKLLSTISTLSNVYDINQRAIKILNQSTFESSIDLLYSKLKHIKNSNLYKKNLAKKLLLTTYNKKSLQLIYYSSKPLVQKIKRRKKRKKRKKKRNIRLIFNKRTNREANLIISKKISQKRVYTRWINIMTAKKKEYRNYNSMKIFKPMKKSIRKGIQQTIDLHKKITYMK</sequence>
<organism evidence="1">
    <name type="scientific">Amorphochlora amoebiformis</name>
    <dbReference type="NCBI Taxonomy" id="1561963"/>
    <lineage>
        <taxon>Eukaryota</taxon>
        <taxon>Sar</taxon>
        <taxon>Rhizaria</taxon>
        <taxon>Cercozoa</taxon>
        <taxon>Chlorarachniophyceae</taxon>
        <taxon>Amorphochlora</taxon>
    </lineage>
</organism>
<accession>A0A0H5BLK7</accession>
<dbReference type="EMBL" id="AB996602">
    <property type="protein sequence ID" value="BAS01832.1"/>
    <property type="molecule type" value="Genomic_DNA"/>
</dbReference>
<geneLocation type="nucleomorph" evidence="1"/>
<reference evidence="1" key="1">
    <citation type="journal article" date="2015" name="Genome Biol. Evol.">
        <title>Nucleomorph Genome Sequences of Two Chlorarachniophytes, Amorphochlora amoebiformis and Lotharella vacuolata.</title>
        <authorList>
            <person name="Suzuki S."/>
            <person name="Shirato S."/>
            <person name="Hirakawa Y."/>
            <person name="Ishida K."/>
        </authorList>
    </citation>
    <scope>NUCLEOTIDE SEQUENCE</scope>
    <source>
        <strain evidence="1">CCMP2058</strain>
    </source>
</reference>
<name>A0A0H5BLK7_9EUKA</name>
<proteinExistence type="predicted"/>
<protein>
    <submittedName>
        <fullName evidence="1">Uncharacterized protein</fullName>
    </submittedName>
</protein>
<evidence type="ECO:0000313" key="1">
    <source>
        <dbReference type="EMBL" id="BAS01832.1"/>
    </source>
</evidence>
<keyword evidence="1" id="KW-0542">Nucleomorph</keyword>
<dbReference type="AlphaFoldDB" id="A0A0H5BLK7"/>